<dbReference type="InterPro" id="IPR036388">
    <property type="entry name" value="WH-like_DNA-bd_sf"/>
</dbReference>
<dbReference type="InterPro" id="IPR052526">
    <property type="entry name" value="HTH-type_Bedaq_tolerance"/>
</dbReference>
<feature type="domain" description="HTH marR-type" evidence="2">
    <location>
        <begin position="1"/>
        <end position="104"/>
    </location>
</feature>
<evidence type="ECO:0000259" key="2">
    <source>
        <dbReference type="PROSITE" id="PS50995"/>
    </source>
</evidence>
<dbReference type="PANTHER" id="PTHR39515">
    <property type="entry name" value="CONSERVED PROTEIN"/>
    <property type="match status" value="1"/>
</dbReference>
<comment type="caution">
    <text evidence="3">The sequence shown here is derived from an EMBL/GenBank/DDBJ whole genome shotgun (WGS) entry which is preliminary data.</text>
</comment>
<dbReference type="EMBL" id="WPCU01000010">
    <property type="protein sequence ID" value="MVA77565.1"/>
    <property type="molecule type" value="Genomic_DNA"/>
</dbReference>
<dbReference type="InterPro" id="IPR000835">
    <property type="entry name" value="HTH_MarR-typ"/>
</dbReference>
<proteinExistence type="predicted"/>
<organism evidence="3 4">
    <name type="scientific">Auraticoccus cholistanensis</name>
    <dbReference type="NCBI Taxonomy" id="2656650"/>
    <lineage>
        <taxon>Bacteria</taxon>
        <taxon>Bacillati</taxon>
        <taxon>Actinomycetota</taxon>
        <taxon>Actinomycetes</taxon>
        <taxon>Propionibacteriales</taxon>
        <taxon>Propionibacteriaceae</taxon>
        <taxon>Auraticoccus</taxon>
    </lineage>
</organism>
<protein>
    <submittedName>
        <fullName evidence="3">MarR family transcriptional regulator</fullName>
    </submittedName>
</protein>
<dbReference type="PANTHER" id="PTHR39515:SF2">
    <property type="entry name" value="HTH-TYPE TRANSCRIPTIONAL REGULATOR RV0880"/>
    <property type="match status" value="1"/>
</dbReference>
<dbReference type="Pfam" id="PF01047">
    <property type="entry name" value="MarR"/>
    <property type="match status" value="1"/>
</dbReference>
<dbReference type="PROSITE" id="PS50995">
    <property type="entry name" value="HTH_MARR_2"/>
    <property type="match status" value="1"/>
</dbReference>
<gene>
    <name evidence="3" type="ORF">GC722_16295</name>
</gene>
<keyword evidence="4" id="KW-1185">Reference proteome</keyword>
<dbReference type="Proteomes" id="UP000435304">
    <property type="component" value="Unassembled WGS sequence"/>
</dbReference>
<reference evidence="3 4" key="1">
    <citation type="submission" date="2019-12" db="EMBL/GenBank/DDBJ databases">
        <title>Auraticoccus cholistani sp. nov., an actinomycete isolated from soil of Cholistan desert.</title>
        <authorList>
            <person name="Cheema M.T."/>
        </authorList>
    </citation>
    <scope>NUCLEOTIDE SEQUENCE [LARGE SCALE GENOMIC DNA]</scope>
    <source>
        <strain evidence="3 4">F435</strain>
    </source>
</reference>
<evidence type="ECO:0000313" key="3">
    <source>
        <dbReference type="EMBL" id="MVA77565.1"/>
    </source>
</evidence>
<dbReference type="Gene3D" id="1.10.10.10">
    <property type="entry name" value="Winged helix-like DNA-binding domain superfamily/Winged helix DNA-binding domain"/>
    <property type="match status" value="1"/>
</dbReference>
<name>A0A6A9V1U9_9ACTN</name>
<dbReference type="GO" id="GO:0003700">
    <property type="term" value="F:DNA-binding transcription factor activity"/>
    <property type="evidence" value="ECO:0007669"/>
    <property type="project" value="InterPro"/>
</dbReference>
<dbReference type="AlphaFoldDB" id="A0A6A9V1U9"/>
<dbReference type="SUPFAM" id="SSF46785">
    <property type="entry name" value="Winged helix' DNA-binding domain"/>
    <property type="match status" value="1"/>
</dbReference>
<dbReference type="InterPro" id="IPR036390">
    <property type="entry name" value="WH_DNA-bd_sf"/>
</dbReference>
<dbReference type="SMART" id="SM00347">
    <property type="entry name" value="HTH_MARR"/>
    <property type="match status" value="1"/>
</dbReference>
<sequence>MTARTTLSRLDEQGPTPLGELATQEGISQPAMTGLVNRLEGLGLTAREPDPDDRRVSRILLTDAGRALIAERRSQRARTLAEHLQRLSPADQQALVAALPALHHLTQDVS</sequence>
<evidence type="ECO:0000313" key="4">
    <source>
        <dbReference type="Proteomes" id="UP000435304"/>
    </source>
</evidence>
<accession>A0A6A9V1U9</accession>
<evidence type="ECO:0000256" key="1">
    <source>
        <dbReference type="SAM" id="MobiDB-lite"/>
    </source>
</evidence>
<feature type="region of interest" description="Disordered" evidence="1">
    <location>
        <begin position="1"/>
        <end position="32"/>
    </location>
</feature>